<dbReference type="SMART" id="SM00863">
    <property type="entry name" value="tRNA_SAD"/>
    <property type="match status" value="1"/>
</dbReference>
<dbReference type="InterPro" id="IPR051335">
    <property type="entry name" value="Alanyl-tRNA_Editing_Enzymes"/>
</dbReference>
<reference evidence="6" key="1">
    <citation type="submission" date="2018-05" db="EMBL/GenBank/DDBJ databases">
        <authorList>
            <person name="Lanie J.A."/>
            <person name="Ng W.-L."/>
            <person name="Kazmierczak K.M."/>
            <person name="Andrzejewski T.M."/>
            <person name="Davidsen T.M."/>
            <person name="Wayne K.J."/>
            <person name="Tettelin H."/>
            <person name="Glass J.I."/>
            <person name="Rusch D."/>
            <person name="Podicherti R."/>
            <person name="Tsui H.-C.T."/>
            <person name="Winkler M.E."/>
        </authorList>
    </citation>
    <scope>NUCLEOTIDE SEQUENCE</scope>
</reference>
<comment type="cofactor">
    <cofactor evidence="1">
        <name>Zn(2+)</name>
        <dbReference type="ChEBI" id="CHEBI:29105"/>
    </cofactor>
</comment>
<dbReference type="SUPFAM" id="SSF50447">
    <property type="entry name" value="Translation proteins"/>
    <property type="match status" value="1"/>
</dbReference>
<proteinExistence type="predicted"/>
<evidence type="ECO:0000256" key="1">
    <source>
        <dbReference type="ARBA" id="ARBA00001947"/>
    </source>
</evidence>
<name>A0A381ND85_9ZZZZ</name>
<dbReference type="GO" id="GO:0005737">
    <property type="term" value="C:cytoplasm"/>
    <property type="evidence" value="ECO:0007669"/>
    <property type="project" value="UniProtKB-SubCell"/>
</dbReference>
<protein>
    <recommendedName>
        <fullName evidence="5">Alanyl-transfer RNA synthetases family profile domain-containing protein</fullName>
    </recommendedName>
</protein>
<dbReference type="SUPFAM" id="SSF55186">
    <property type="entry name" value="ThrRS/AlaRS common domain"/>
    <property type="match status" value="1"/>
</dbReference>
<keyword evidence="3" id="KW-0479">Metal-binding</keyword>
<dbReference type="InterPro" id="IPR012947">
    <property type="entry name" value="tRNA_SAD"/>
</dbReference>
<sequence length="268" mass="29857">MTLLLAHTDSYLREFDGVVTHVDHEACALILDRTAFYPGGGGQPCDTGTIYWIDGNIRHEVGIIKAKKGGGDVSHYLTPTQTESDDAISFSSQDTGTVRSQPVIPLPTVGTTITGVIDWDRRYQLMRTHTAMHILCGVVWRNYGAQVTGGNMKPLNGRMDFEFENLNRELVDEIEEKVNTEVLAAREVRVTILPRNEAEQIPDLIRTKINLVPVSITEIRTVEIVGLDLQADGGTHVSNTREVGRLRVLDYKSKGRINKRIYIALEDS</sequence>
<dbReference type="InterPro" id="IPR018163">
    <property type="entry name" value="Thr/Ala-tRNA-synth_IIc_edit"/>
</dbReference>
<dbReference type="GO" id="GO:0002161">
    <property type="term" value="F:aminoacyl-tRNA deacylase activity"/>
    <property type="evidence" value="ECO:0007669"/>
    <property type="project" value="UniProtKB-ARBA"/>
</dbReference>
<dbReference type="Gene3D" id="2.40.30.130">
    <property type="match status" value="1"/>
</dbReference>
<dbReference type="EMBL" id="UINC01000278">
    <property type="protein sequence ID" value="SUZ52525.1"/>
    <property type="molecule type" value="Genomic_DNA"/>
</dbReference>
<gene>
    <name evidence="6" type="ORF">METZ01_LOCUS5379</name>
</gene>
<accession>A0A381ND85</accession>
<dbReference type="GO" id="GO:0046872">
    <property type="term" value="F:metal ion binding"/>
    <property type="evidence" value="ECO:0007669"/>
    <property type="project" value="UniProtKB-KW"/>
</dbReference>
<evidence type="ECO:0000259" key="5">
    <source>
        <dbReference type="PROSITE" id="PS50860"/>
    </source>
</evidence>
<feature type="domain" description="Alanyl-transfer RNA synthetases family profile" evidence="5">
    <location>
        <begin position="1"/>
        <end position="268"/>
    </location>
</feature>
<dbReference type="Pfam" id="PF07973">
    <property type="entry name" value="tRNA_SAD"/>
    <property type="match status" value="1"/>
</dbReference>
<dbReference type="GO" id="GO:0006419">
    <property type="term" value="P:alanyl-tRNA aminoacylation"/>
    <property type="evidence" value="ECO:0007669"/>
    <property type="project" value="InterPro"/>
</dbReference>
<organism evidence="6">
    <name type="scientific">marine metagenome</name>
    <dbReference type="NCBI Taxonomy" id="408172"/>
    <lineage>
        <taxon>unclassified sequences</taxon>
        <taxon>metagenomes</taxon>
        <taxon>ecological metagenomes</taxon>
    </lineage>
</organism>
<keyword evidence="4" id="KW-0862">Zinc</keyword>
<comment type="subcellular location">
    <subcellularLocation>
        <location evidence="2">Cytoplasm</location>
    </subcellularLocation>
</comment>
<dbReference type="Gene3D" id="3.30.980.10">
    <property type="entry name" value="Threonyl-trna Synthetase, Chain A, domain 2"/>
    <property type="match status" value="1"/>
</dbReference>
<evidence type="ECO:0000256" key="3">
    <source>
        <dbReference type="ARBA" id="ARBA00022723"/>
    </source>
</evidence>
<dbReference type="InterPro" id="IPR018165">
    <property type="entry name" value="Ala-tRNA-synth_IIc_core"/>
</dbReference>
<evidence type="ECO:0000313" key="6">
    <source>
        <dbReference type="EMBL" id="SUZ52525.1"/>
    </source>
</evidence>
<dbReference type="PANTHER" id="PTHR43462">
    <property type="entry name" value="ALANYL-TRNA EDITING PROTEIN"/>
    <property type="match status" value="1"/>
</dbReference>
<dbReference type="GO" id="GO:0003676">
    <property type="term" value="F:nucleic acid binding"/>
    <property type="evidence" value="ECO:0007669"/>
    <property type="project" value="InterPro"/>
</dbReference>
<dbReference type="GO" id="GO:0005524">
    <property type="term" value="F:ATP binding"/>
    <property type="evidence" value="ECO:0007669"/>
    <property type="project" value="InterPro"/>
</dbReference>
<evidence type="ECO:0000256" key="2">
    <source>
        <dbReference type="ARBA" id="ARBA00004496"/>
    </source>
</evidence>
<dbReference type="GO" id="GO:0004813">
    <property type="term" value="F:alanine-tRNA ligase activity"/>
    <property type="evidence" value="ECO:0007669"/>
    <property type="project" value="InterPro"/>
</dbReference>
<dbReference type="PANTHER" id="PTHR43462:SF1">
    <property type="entry name" value="ALANYL-TRNA EDITING PROTEIN AARSD1"/>
    <property type="match status" value="1"/>
</dbReference>
<dbReference type="InterPro" id="IPR009000">
    <property type="entry name" value="Transl_B-barrel_sf"/>
</dbReference>
<dbReference type="AlphaFoldDB" id="A0A381ND85"/>
<evidence type="ECO:0000256" key="4">
    <source>
        <dbReference type="ARBA" id="ARBA00022833"/>
    </source>
</evidence>
<dbReference type="PROSITE" id="PS50860">
    <property type="entry name" value="AA_TRNA_LIGASE_II_ALA"/>
    <property type="match status" value="1"/>
</dbReference>